<dbReference type="EMBL" id="KK101792">
    <property type="protein sequence ID" value="KIY99621.1"/>
    <property type="molecule type" value="Genomic_DNA"/>
</dbReference>
<dbReference type="Proteomes" id="UP000054498">
    <property type="component" value="Unassembled WGS sequence"/>
</dbReference>
<gene>
    <name evidence="1" type="ORF">MNEG_8338</name>
</gene>
<protein>
    <submittedName>
        <fullName evidence="1">Uncharacterized protein</fullName>
    </submittedName>
</protein>
<dbReference type="KEGG" id="mng:MNEG_8338"/>
<dbReference type="RefSeq" id="XP_013898641.1">
    <property type="nucleotide sequence ID" value="XM_014043187.1"/>
</dbReference>
<evidence type="ECO:0000313" key="1">
    <source>
        <dbReference type="EMBL" id="KIY99621.1"/>
    </source>
</evidence>
<organism evidence="1 2">
    <name type="scientific">Monoraphidium neglectum</name>
    <dbReference type="NCBI Taxonomy" id="145388"/>
    <lineage>
        <taxon>Eukaryota</taxon>
        <taxon>Viridiplantae</taxon>
        <taxon>Chlorophyta</taxon>
        <taxon>core chlorophytes</taxon>
        <taxon>Chlorophyceae</taxon>
        <taxon>CS clade</taxon>
        <taxon>Sphaeropleales</taxon>
        <taxon>Selenastraceae</taxon>
        <taxon>Monoraphidium</taxon>
    </lineage>
</organism>
<keyword evidence="2" id="KW-1185">Reference proteome</keyword>
<evidence type="ECO:0000313" key="2">
    <source>
        <dbReference type="Proteomes" id="UP000054498"/>
    </source>
</evidence>
<dbReference type="AlphaFoldDB" id="A0A0D2MG11"/>
<name>A0A0D2MG11_9CHLO</name>
<dbReference type="GeneID" id="25741214"/>
<accession>A0A0D2MG11</accession>
<sequence length="65" mass="7454">MVKPFWDAPSKSNWQAWLDDLDLSTPSKGNQWYTLLRRGRKPEDFAALKKTFDAQLQLTGVVSSI</sequence>
<reference evidence="1 2" key="1">
    <citation type="journal article" date="2013" name="BMC Genomics">
        <title>Reconstruction of the lipid metabolism for the microalga Monoraphidium neglectum from its genome sequence reveals characteristics suitable for biofuel production.</title>
        <authorList>
            <person name="Bogen C."/>
            <person name="Al-Dilaimi A."/>
            <person name="Albersmeier A."/>
            <person name="Wichmann J."/>
            <person name="Grundmann M."/>
            <person name="Rupp O."/>
            <person name="Lauersen K.J."/>
            <person name="Blifernez-Klassen O."/>
            <person name="Kalinowski J."/>
            <person name="Goesmann A."/>
            <person name="Mussgnug J.H."/>
            <person name="Kruse O."/>
        </authorList>
    </citation>
    <scope>NUCLEOTIDE SEQUENCE [LARGE SCALE GENOMIC DNA]</scope>
    <source>
        <strain evidence="1 2">SAG 48.87</strain>
    </source>
</reference>
<proteinExistence type="predicted"/>